<feature type="compositionally biased region" description="Low complexity" evidence="1">
    <location>
        <begin position="78"/>
        <end position="93"/>
    </location>
</feature>
<feature type="region of interest" description="Disordered" evidence="1">
    <location>
        <begin position="71"/>
        <end position="96"/>
    </location>
</feature>
<reference evidence="4" key="1">
    <citation type="submission" date="2021-11" db="EMBL/GenBank/DDBJ databases">
        <title>Cultivation dependent microbiological survey of springs from the worlds oldest radium mine currently devoted to the extraction of radon-saturated water.</title>
        <authorList>
            <person name="Kapinusova G."/>
            <person name="Smrhova T."/>
            <person name="Strejcek M."/>
            <person name="Suman J."/>
            <person name="Jani K."/>
            <person name="Pajer P."/>
            <person name="Uhlik O."/>
        </authorList>
    </citation>
    <scope>NUCLEOTIDE SEQUENCE [LARGE SCALE GENOMIC DNA]</scope>
    <source>
        <strain evidence="4">J379</strain>
    </source>
</reference>
<dbReference type="Proteomes" id="UP001058860">
    <property type="component" value="Chromosome"/>
</dbReference>
<evidence type="ECO:0008006" key="5">
    <source>
        <dbReference type="Google" id="ProtNLM"/>
    </source>
</evidence>
<evidence type="ECO:0000256" key="1">
    <source>
        <dbReference type="SAM" id="MobiDB-lite"/>
    </source>
</evidence>
<proteinExistence type="predicted"/>
<dbReference type="SUPFAM" id="SSF51120">
    <property type="entry name" value="beta-Roll"/>
    <property type="match status" value="2"/>
</dbReference>
<evidence type="ECO:0000313" key="4">
    <source>
        <dbReference type="Proteomes" id="UP001058860"/>
    </source>
</evidence>
<organism evidence="3 4">
    <name type="scientific">Svornostia abyssi</name>
    <dbReference type="NCBI Taxonomy" id="2898438"/>
    <lineage>
        <taxon>Bacteria</taxon>
        <taxon>Bacillati</taxon>
        <taxon>Actinomycetota</taxon>
        <taxon>Thermoleophilia</taxon>
        <taxon>Solirubrobacterales</taxon>
        <taxon>Baekduiaceae</taxon>
        <taxon>Svornostia</taxon>
    </lineage>
</organism>
<evidence type="ECO:0000313" key="3">
    <source>
        <dbReference type="EMBL" id="UUY04850.1"/>
    </source>
</evidence>
<protein>
    <recommendedName>
        <fullName evidence="5">Calcium-binding protein</fullName>
    </recommendedName>
</protein>
<dbReference type="EMBL" id="CP088295">
    <property type="protein sequence ID" value="UUY04850.1"/>
    <property type="molecule type" value="Genomic_DNA"/>
</dbReference>
<sequence>MSPLPGGARVAVLAVLCLLTCAASAQATTSIEFATAGSSRGVGGTEAHVIITGDGGANSVTLQRIQGDLANTDSIQITDPTGTSHPTTPGSDSANFCTDVPAENRTICRISDDASGVRTDTSTLGGGNDTLTVVPAATGSEINVEMNGGEGDDRLVGASGRDTFMGGNGSDTMLGNGGADFFSDVGAAPGEIDTVDYNDSAHTSTGVNVNLNDGNSNDGTDGVDGTFAGDQVGIGIDKVVGTDFNDFLFGSAADETLVGGLGKDGLLGQDGNDRIEARDSAADSSVECGDGVDVAITDSTDPATVGCETEDRTAAPSGGGGGGGSTTTPISTPAPGLTTFATQSQRLMPDLRQSPFGGLSIDAMQTELRKTLWVTLDPQPLDYAQAASRAGKAKIRPYDVIAQSPNAGAQVSGTAVKLARVKVFFWDPAKDAVKQPCNNQAVLRSNNGRSDRVRLLVALRGLEFREGKAGDEGEAQDLLRRVGCAYDARITYSAKAKTATVRTALAKTLERRKGKVKGFELRVTAPRNGNDFLTTFTEPLSLRGNELPPSSALQLAAGRTLRAAVNVRETATGRIAEGTVAELSAPGGEVVASGRTGTDGMVSLTGFIADTGTYELYLSRQRNDPVTGETVRQEGILELAAVQPKRTWTGVAGTVFQRKGKLFTRGGSLTLRQSTAGPGNFALQMAVDIAKAQGARALADAIAAKAGLTPAERDGLASKYAALFGVAAESPANALFGIRRVQLLTGIGTTRAGKVCATYKAPEIKTVNALALKSAGAVIGKAEGANFDCGRAVLIDPNTGLTLAGPNNVLGGRLIANDGASIISDHGAGIVSNSSGSLIANDGASLIANDGASLIANDGASLVPVTNLLANDGASLIANDGASLQPLGGGTTFQSVGR</sequence>
<evidence type="ECO:0000256" key="2">
    <source>
        <dbReference type="SAM" id="SignalP"/>
    </source>
</evidence>
<dbReference type="Gene3D" id="2.150.10.10">
    <property type="entry name" value="Serralysin-like metalloprotease, C-terminal"/>
    <property type="match status" value="2"/>
</dbReference>
<feature type="signal peptide" evidence="2">
    <location>
        <begin position="1"/>
        <end position="27"/>
    </location>
</feature>
<feature type="region of interest" description="Disordered" evidence="1">
    <location>
        <begin position="297"/>
        <end position="334"/>
    </location>
</feature>
<name>A0ABY5PKA2_9ACTN</name>
<gene>
    <name evidence="3" type="ORF">LRS13_04785</name>
</gene>
<dbReference type="RefSeq" id="WP_353865330.1">
    <property type="nucleotide sequence ID" value="NZ_CP088295.1"/>
</dbReference>
<keyword evidence="2" id="KW-0732">Signal</keyword>
<accession>A0ABY5PKA2</accession>
<dbReference type="InterPro" id="IPR001343">
    <property type="entry name" value="Hemolysn_Ca-bd"/>
</dbReference>
<keyword evidence="4" id="KW-1185">Reference proteome</keyword>
<dbReference type="Pfam" id="PF00353">
    <property type="entry name" value="HemolysinCabind"/>
    <property type="match status" value="2"/>
</dbReference>
<dbReference type="InterPro" id="IPR011049">
    <property type="entry name" value="Serralysin-like_metalloprot_C"/>
</dbReference>
<feature type="chain" id="PRO_5046093568" description="Calcium-binding protein" evidence="2">
    <location>
        <begin position="28"/>
        <end position="898"/>
    </location>
</feature>